<dbReference type="GO" id="GO:0043005">
    <property type="term" value="C:neuron projection"/>
    <property type="evidence" value="ECO:0007669"/>
    <property type="project" value="UniProtKB-SubCell"/>
</dbReference>
<evidence type="ECO:0000256" key="11">
    <source>
        <dbReference type="SAM" id="Coils"/>
    </source>
</evidence>
<keyword evidence="5" id="KW-0802">TPR repeat</keyword>
<evidence type="ECO:0000256" key="5">
    <source>
        <dbReference type="ARBA" id="ARBA00022803"/>
    </source>
</evidence>
<evidence type="ECO:0000256" key="7">
    <source>
        <dbReference type="ARBA" id="ARBA00023242"/>
    </source>
</evidence>
<reference evidence="13" key="1">
    <citation type="submission" date="2021-02" db="EMBL/GenBank/DDBJ databases">
        <authorList>
            <person name="Nowell W R."/>
        </authorList>
    </citation>
    <scope>NUCLEOTIDE SEQUENCE</scope>
</reference>
<feature type="domain" description="CS" evidence="12">
    <location>
        <begin position="3"/>
        <end position="87"/>
    </location>
</feature>
<keyword evidence="8" id="KW-0966">Cell projection</keyword>
<protein>
    <recommendedName>
        <fullName evidence="10">Dynein axonemal assembly factor 4</fullName>
    </recommendedName>
</protein>
<comment type="caution">
    <text evidence="13">The sequence shown here is derived from an EMBL/GenBank/DDBJ whole genome shotgun (WGS) entry which is preliminary data.</text>
</comment>
<dbReference type="Proteomes" id="UP000663836">
    <property type="component" value="Unassembled WGS sequence"/>
</dbReference>
<accession>A0A819PDR1</accession>
<dbReference type="AlphaFoldDB" id="A0A819PDR1"/>
<evidence type="ECO:0000256" key="6">
    <source>
        <dbReference type="ARBA" id="ARBA00022902"/>
    </source>
</evidence>
<evidence type="ECO:0000256" key="9">
    <source>
        <dbReference type="ARBA" id="ARBA00024190"/>
    </source>
</evidence>
<dbReference type="Pfam" id="PF04969">
    <property type="entry name" value="CS"/>
    <property type="match status" value="1"/>
</dbReference>
<dbReference type="GO" id="GO:0007399">
    <property type="term" value="P:nervous system development"/>
    <property type="evidence" value="ECO:0007669"/>
    <property type="project" value="UniProtKB-KW"/>
</dbReference>
<evidence type="ECO:0000259" key="12">
    <source>
        <dbReference type="PROSITE" id="PS51203"/>
    </source>
</evidence>
<sequence>MPVIIRDINWEETDANLVLHIPMKGAKANKLDVLSSDQYLKVSFPPFFYEVFLYDLIDDDKSRIVVQNGFVEITLTKQISRKWNQLSHVQSDDKEIMKNLREEALNQNALKQKQRTEAKSSLLNTNKREAVREQMKLDEAERDRIDTIKKNERDKISEEMKQFEENQKIQRQLAIQNHIKSNETQLHEKIEEKEKEKTIFEENPSTNSLAESKINAPLRETGRIAVNFTSRIFPTPLRESQADAEEQ</sequence>
<dbReference type="InterPro" id="IPR037894">
    <property type="entry name" value="CS_DYX1C1"/>
</dbReference>
<dbReference type="PANTHER" id="PTHR46492">
    <property type="entry name" value="DYNEIN ASSEMBLY FACTOR 4, AXONEMAL"/>
    <property type="match status" value="1"/>
</dbReference>
<keyword evidence="4" id="KW-0677">Repeat</keyword>
<evidence type="ECO:0000313" key="14">
    <source>
        <dbReference type="Proteomes" id="UP000663836"/>
    </source>
</evidence>
<dbReference type="GO" id="GO:0003341">
    <property type="term" value="P:cilium movement"/>
    <property type="evidence" value="ECO:0007669"/>
    <property type="project" value="InterPro"/>
</dbReference>
<evidence type="ECO:0000256" key="8">
    <source>
        <dbReference type="ARBA" id="ARBA00023273"/>
    </source>
</evidence>
<gene>
    <name evidence="13" type="ORF">JBS370_LOCUS26853</name>
</gene>
<dbReference type="InterPro" id="IPR052004">
    <property type="entry name" value="Dynein_assembly_factor_4"/>
</dbReference>
<dbReference type="InterPro" id="IPR008978">
    <property type="entry name" value="HSP20-like_chaperone"/>
</dbReference>
<feature type="coiled-coil region" evidence="11">
    <location>
        <begin position="97"/>
        <end position="143"/>
    </location>
</feature>
<organism evidence="13 14">
    <name type="scientific">Rotaria sordida</name>
    <dbReference type="NCBI Taxonomy" id="392033"/>
    <lineage>
        <taxon>Eukaryota</taxon>
        <taxon>Metazoa</taxon>
        <taxon>Spiralia</taxon>
        <taxon>Gnathifera</taxon>
        <taxon>Rotifera</taxon>
        <taxon>Eurotatoria</taxon>
        <taxon>Bdelloidea</taxon>
        <taxon>Philodinida</taxon>
        <taxon>Philodinidae</taxon>
        <taxon>Rotaria</taxon>
    </lineage>
</organism>
<proteinExistence type="predicted"/>
<dbReference type="EMBL" id="CAJOBD010004865">
    <property type="protein sequence ID" value="CAF4011246.1"/>
    <property type="molecule type" value="Genomic_DNA"/>
</dbReference>
<keyword evidence="6" id="KW-0524">Neurogenesis</keyword>
<keyword evidence="3" id="KW-0963">Cytoplasm</keyword>
<feature type="non-terminal residue" evidence="13">
    <location>
        <position position="1"/>
    </location>
</feature>
<dbReference type="InterPro" id="IPR007052">
    <property type="entry name" value="CS_dom"/>
</dbReference>
<dbReference type="Gene3D" id="2.60.40.790">
    <property type="match status" value="1"/>
</dbReference>
<evidence type="ECO:0000256" key="4">
    <source>
        <dbReference type="ARBA" id="ARBA00022737"/>
    </source>
</evidence>
<dbReference type="PROSITE" id="PS51203">
    <property type="entry name" value="CS"/>
    <property type="match status" value="1"/>
</dbReference>
<dbReference type="GO" id="GO:0036159">
    <property type="term" value="P:inner dynein arm assembly"/>
    <property type="evidence" value="ECO:0007669"/>
    <property type="project" value="TreeGrafter"/>
</dbReference>
<dbReference type="SUPFAM" id="SSF49764">
    <property type="entry name" value="HSP20-like chaperones"/>
    <property type="match status" value="1"/>
</dbReference>
<evidence type="ECO:0000256" key="1">
    <source>
        <dbReference type="ARBA" id="ARBA00004123"/>
    </source>
</evidence>
<dbReference type="GO" id="GO:0120293">
    <property type="term" value="C:dynein axonemal particle"/>
    <property type="evidence" value="ECO:0007669"/>
    <property type="project" value="UniProtKB-SubCell"/>
</dbReference>
<comment type="subcellular location">
    <subcellularLocation>
        <location evidence="2">Cell projection</location>
        <location evidence="2">Neuron projection</location>
    </subcellularLocation>
    <subcellularLocation>
        <location evidence="9">Dynein axonemal particle</location>
    </subcellularLocation>
    <subcellularLocation>
        <location evidence="1">Nucleus</location>
    </subcellularLocation>
</comment>
<dbReference type="PANTHER" id="PTHR46492:SF1">
    <property type="entry name" value="DYNEIN AXONEMAL ASSEMBLY FACTOR 4"/>
    <property type="match status" value="1"/>
</dbReference>
<dbReference type="GO" id="GO:0005634">
    <property type="term" value="C:nucleus"/>
    <property type="evidence" value="ECO:0007669"/>
    <property type="project" value="UniProtKB-SubCell"/>
</dbReference>
<evidence type="ECO:0000256" key="10">
    <source>
        <dbReference type="ARBA" id="ARBA00024430"/>
    </source>
</evidence>
<name>A0A819PDR1_9BILA</name>
<evidence type="ECO:0000256" key="3">
    <source>
        <dbReference type="ARBA" id="ARBA00022490"/>
    </source>
</evidence>
<evidence type="ECO:0000256" key="2">
    <source>
        <dbReference type="ARBA" id="ARBA00004487"/>
    </source>
</evidence>
<evidence type="ECO:0000313" key="13">
    <source>
        <dbReference type="EMBL" id="CAF4011246.1"/>
    </source>
</evidence>
<keyword evidence="11" id="KW-0175">Coiled coil</keyword>
<keyword evidence="7" id="KW-0539">Nucleus</keyword>
<dbReference type="CDD" id="cd06469">
    <property type="entry name" value="p23_DYX1C1_like"/>
    <property type="match status" value="1"/>
</dbReference>
<dbReference type="GO" id="GO:0036158">
    <property type="term" value="P:outer dynein arm assembly"/>
    <property type="evidence" value="ECO:0007669"/>
    <property type="project" value="TreeGrafter"/>
</dbReference>